<proteinExistence type="predicted"/>
<reference evidence="1" key="1">
    <citation type="submission" date="2015-06" db="UniProtKB">
        <authorList>
            <consortium name="EnsemblPlants"/>
        </authorList>
    </citation>
    <scope>IDENTIFICATION</scope>
</reference>
<dbReference type="PANTHER" id="PTHR31325">
    <property type="entry name" value="OS01G0798800 PROTEIN-RELATED"/>
    <property type="match status" value="1"/>
</dbReference>
<evidence type="ECO:0008006" key="2">
    <source>
        <dbReference type="Google" id="ProtNLM"/>
    </source>
</evidence>
<dbReference type="Pfam" id="PF04578">
    <property type="entry name" value="DUF594"/>
    <property type="match status" value="1"/>
</dbReference>
<protein>
    <recommendedName>
        <fullName evidence="2">DUF4220 domain-containing protein</fullName>
    </recommendedName>
</protein>
<dbReference type="AlphaFoldDB" id="M8AWZ4"/>
<dbReference type="EnsemblPlants" id="EMT05949">
    <property type="protein sequence ID" value="EMT05949"/>
    <property type="gene ID" value="F775_23342"/>
</dbReference>
<evidence type="ECO:0000313" key="1">
    <source>
        <dbReference type="EnsemblPlants" id="EMT05949"/>
    </source>
</evidence>
<organism evidence="1">
    <name type="scientific">Aegilops tauschii</name>
    <name type="common">Tausch's goatgrass</name>
    <name type="synonym">Aegilops squarrosa</name>
    <dbReference type="NCBI Taxonomy" id="37682"/>
    <lineage>
        <taxon>Eukaryota</taxon>
        <taxon>Viridiplantae</taxon>
        <taxon>Streptophyta</taxon>
        <taxon>Embryophyta</taxon>
        <taxon>Tracheophyta</taxon>
        <taxon>Spermatophyta</taxon>
        <taxon>Magnoliopsida</taxon>
        <taxon>Liliopsida</taxon>
        <taxon>Poales</taxon>
        <taxon>Poaceae</taxon>
        <taxon>BOP clade</taxon>
        <taxon>Pooideae</taxon>
        <taxon>Triticodae</taxon>
        <taxon>Triticeae</taxon>
        <taxon>Triticinae</taxon>
        <taxon>Aegilops</taxon>
    </lineage>
</organism>
<accession>M8AWZ4</accession>
<dbReference type="InterPro" id="IPR007658">
    <property type="entry name" value="DUF594"/>
</dbReference>
<sequence>MRDGGLRSDLGENLLLAIAKGSDGDAVCVVPFVRASPWRSSRPLSATPGGNPRSLDQMTAAQKKGLTSEVKDSFKYKQWPDKVDKHSVLGYFARNRRHNMFVRFMRFFQCKDILDQNWSMEPCYSSMDITKLVHQHVRDGWKDYIKDAESYREFNDIRGQWTLVRESCDQSLGWSLEKPFDESVLLWHIATDFCFQQMDIPPDHECATRSREISNYMMHLLFMNPEMLMPGSRRNLFKTVYRELRDILKGEGTSNQEKGIAQKTIDKLKHNADLKINLIYDAWVLAKGLMDIGDDSKMWKVIQGVWLEMLCFSAGRCRGYLHAKSLGSGVEYLSFVWLLLAYVGMETFSERIQRTMSIKLLKQRIENLPNGESGNNNFSVSPDEGAAPFDEIVVLP</sequence>
<name>M8AWZ4_AEGTA</name>